<dbReference type="PANTHER" id="PTHR33434">
    <property type="entry name" value="DEGV DOMAIN-CONTAINING PROTEIN DR_1986-RELATED"/>
    <property type="match status" value="1"/>
</dbReference>
<dbReference type="EMBL" id="JACRTK010000003">
    <property type="protein sequence ID" value="MBC8591187.1"/>
    <property type="molecule type" value="Genomic_DNA"/>
</dbReference>
<dbReference type="NCBIfam" id="TIGR00762">
    <property type="entry name" value="DegV"/>
    <property type="match status" value="1"/>
</dbReference>
<organism evidence="2 3">
    <name type="scientific">Wansuia hejianensis</name>
    <dbReference type="NCBI Taxonomy" id="2763667"/>
    <lineage>
        <taxon>Bacteria</taxon>
        <taxon>Bacillati</taxon>
        <taxon>Bacillota</taxon>
        <taxon>Clostridia</taxon>
        <taxon>Lachnospirales</taxon>
        <taxon>Lachnospiraceae</taxon>
        <taxon>Wansuia</taxon>
    </lineage>
</organism>
<keyword evidence="1" id="KW-0446">Lipid-binding</keyword>
<dbReference type="AlphaFoldDB" id="A0A926F3A4"/>
<dbReference type="GO" id="GO:0008289">
    <property type="term" value="F:lipid binding"/>
    <property type="evidence" value="ECO:0007669"/>
    <property type="project" value="UniProtKB-KW"/>
</dbReference>
<dbReference type="PANTHER" id="PTHR33434:SF2">
    <property type="entry name" value="FATTY ACID-BINDING PROTEIN TM_1468"/>
    <property type="match status" value="1"/>
</dbReference>
<keyword evidence="3" id="KW-1185">Reference proteome</keyword>
<gene>
    <name evidence="2" type="ORF">H8689_08690</name>
</gene>
<dbReference type="Pfam" id="PF02645">
    <property type="entry name" value="DegV"/>
    <property type="match status" value="1"/>
</dbReference>
<dbReference type="InterPro" id="IPR050270">
    <property type="entry name" value="DegV_domain_contain"/>
</dbReference>
<name>A0A926F3A4_9FIRM</name>
<protein>
    <submittedName>
        <fullName evidence="2">DegV family protein</fullName>
    </submittedName>
</protein>
<accession>A0A926F3A4</accession>
<dbReference type="InterPro" id="IPR043168">
    <property type="entry name" value="DegV_C"/>
</dbReference>
<dbReference type="Gene3D" id="3.30.1180.10">
    <property type="match status" value="1"/>
</dbReference>
<dbReference type="SUPFAM" id="SSF82549">
    <property type="entry name" value="DAK1/DegV-like"/>
    <property type="match status" value="1"/>
</dbReference>
<dbReference type="Gene3D" id="3.40.50.10170">
    <property type="match status" value="1"/>
</dbReference>
<comment type="caution">
    <text evidence="2">The sequence shown here is derived from an EMBL/GenBank/DDBJ whole genome shotgun (WGS) entry which is preliminary data.</text>
</comment>
<evidence type="ECO:0000313" key="3">
    <source>
        <dbReference type="Proteomes" id="UP000601522"/>
    </source>
</evidence>
<dbReference type="Proteomes" id="UP000601522">
    <property type="component" value="Unassembled WGS sequence"/>
</dbReference>
<reference evidence="2 3" key="1">
    <citation type="submission" date="2020-08" db="EMBL/GenBank/DDBJ databases">
        <title>Genome public.</title>
        <authorList>
            <person name="Liu C."/>
            <person name="Sun Q."/>
        </authorList>
    </citation>
    <scope>NUCLEOTIDE SEQUENCE [LARGE SCALE GENOMIC DNA]</scope>
    <source>
        <strain evidence="2 3">NSJ-26</strain>
    </source>
</reference>
<sequence>MNKIILSADSTCDLNDELVNTYNINLAPYTIFLKEKAYKDNIDLVPNDIYEIYSKEKVLPKTSAINVVEYNNYFKPWVDKGYEVIHITLGSSLTSSYNNSCIAAEQLQGVHTIDSQNLSTGTGLLVLKAAHMIEEGLTAREIVKNLKSIRENIHMSFILDTLEFLHAGGRCSKVATLGSNLLKIKPVIEVDNSSGSMSLGNRYRGNLKKSIVKYIKDKLSSSDNVKKEHIFLVHSGVDSNIISLAKNTILECGDFKNIYISMASCTITSHCGPNTLGIAFETE</sequence>
<evidence type="ECO:0000313" key="2">
    <source>
        <dbReference type="EMBL" id="MBC8591187.1"/>
    </source>
</evidence>
<proteinExistence type="predicted"/>
<dbReference type="PROSITE" id="PS51482">
    <property type="entry name" value="DEGV"/>
    <property type="match status" value="1"/>
</dbReference>
<dbReference type="RefSeq" id="WP_249324049.1">
    <property type="nucleotide sequence ID" value="NZ_JACRTK010000003.1"/>
</dbReference>
<evidence type="ECO:0000256" key="1">
    <source>
        <dbReference type="ARBA" id="ARBA00023121"/>
    </source>
</evidence>
<dbReference type="InterPro" id="IPR003797">
    <property type="entry name" value="DegV"/>
</dbReference>